<organism evidence="13">
    <name type="scientific">Petromyzon marinus</name>
    <name type="common">Sea lamprey</name>
    <dbReference type="NCBI Taxonomy" id="7757"/>
    <lineage>
        <taxon>Eukaryota</taxon>
        <taxon>Metazoa</taxon>
        <taxon>Chordata</taxon>
        <taxon>Craniata</taxon>
        <taxon>Vertebrata</taxon>
        <taxon>Cyclostomata</taxon>
        <taxon>Hyperoartia</taxon>
        <taxon>Petromyzontiformes</taxon>
        <taxon>Petromyzontidae</taxon>
        <taxon>Petromyzon</taxon>
    </lineage>
</organism>
<evidence type="ECO:0000256" key="8">
    <source>
        <dbReference type="ARBA" id="ARBA00059926"/>
    </source>
</evidence>
<dbReference type="GO" id="GO:0005096">
    <property type="term" value="F:GTPase activator activity"/>
    <property type="evidence" value="ECO:0007669"/>
    <property type="project" value="UniProtKB-KW"/>
</dbReference>
<evidence type="ECO:0000259" key="12">
    <source>
        <dbReference type="PROSITE" id="PS50086"/>
    </source>
</evidence>
<dbReference type="FunFam" id="1.10.472.80:FF:000019">
    <property type="entry name" value="USP6 N-terminal like"/>
    <property type="match status" value="1"/>
</dbReference>
<dbReference type="PANTHER" id="PTHR47219:SF19">
    <property type="entry name" value="USP6 N-TERMINAL-LIKE PROTEIN ISOFORM X1"/>
    <property type="match status" value="1"/>
</dbReference>
<dbReference type="FunFam" id="1.10.10.750:FF:000001">
    <property type="entry name" value="TBC1 domain family member 10A"/>
    <property type="match status" value="1"/>
</dbReference>
<evidence type="ECO:0000256" key="3">
    <source>
        <dbReference type="ARBA" id="ARBA00022468"/>
    </source>
</evidence>
<dbReference type="GO" id="GO:0031410">
    <property type="term" value="C:cytoplasmic vesicle"/>
    <property type="evidence" value="ECO:0007669"/>
    <property type="project" value="UniProtKB-SubCell"/>
</dbReference>
<reference evidence="13" key="1">
    <citation type="submission" date="2025-08" db="UniProtKB">
        <authorList>
            <consortium name="Ensembl"/>
        </authorList>
    </citation>
    <scope>IDENTIFICATION</scope>
</reference>
<evidence type="ECO:0000256" key="7">
    <source>
        <dbReference type="ARBA" id="ARBA00023329"/>
    </source>
</evidence>
<dbReference type="SUPFAM" id="SSF47923">
    <property type="entry name" value="Ypt/Rab-GAP domain of gyp1p"/>
    <property type="match status" value="2"/>
</dbReference>
<feature type="region of interest" description="Disordered" evidence="11">
    <location>
        <begin position="352"/>
        <end position="389"/>
    </location>
</feature>
<proteinExistence type="predicted"/>
<dbReference type="GeneTree" id="ENSGT00940000156715"/>
<protein>
    <recommendedName>
        <fullName evidence="10">USP6 N-terminal-like protein</fullName>
    </recommendedName>
</protein>
<comment type="function">
    <text evidence="8">Acts as a GTPase-activating protein for RAB5A and RAB43. Involved in receptor trafficking. In complex with EPS8 inhibits internalization of EGFR. Involved in retrograde transport from the endocytic pathway to the Golgi apparatus. Involved in the transport of Shiga toxin from early and recycling endosomes to the trans-Golgi network. Required for structural integrity of the Golgi complex.</text>
</comment>
<keyword evidence="3" id="KW-0343">GTPase activation</keyword>
<dbReference type="OMA" id="MYFNEED"/>
<evidence type="ECO:0000256" key="6">
    <source>
        <dbReference type="ARBA" id="ARBA00023034"/>
    </source>
</evidence>
<comment type="subunit">
    <text evidence="9">Interacts with EPS8.</text>
</comment>
<dbReference type="FunFam" id="1.10.8.270:FF:000010">
    <property type="entry name" value="Putative USP6 N-terminal-like protein"/>
    <property type="match status" value="1"/>
</dbReference>
<comment type="subcellular location">
    <subcellularLocation>
        <location evidence="1">Cytoplasmic vesicle</location>
    </subcellularLocation>
    <subcellularLocation>
        <location evidence="2">Golgi apparatus</location>
    </subcellularLocation>
</comment>
<keyword evidence="5" id="KW-0007">Acetylation</keyword>
<dbReference type="HOGENOM" id="CLU_005350_10_0_1"/>
<evidence type="ECO:0000256" key="9">
    <source>
        <dbReference type="ARBA" id="ARBA00064037"/>
    </source>
</evidence>
<keyword evidence="7" id="KW-0968">Cytoplasmic vesicle</keyword>
<dbReference type="GO" id="GO:0031267">
    <property type="term" value="F:small GTPase binding"/>
    <property type="evidence" value="ECO:0007669"/>
    <property type="project" value="TreeGrafter"/>
</dbReference>
<dbReference type="GO" id="GO:0005794">
    <property type="term" value="C:Golgi apparatus"/>
    <property type="evidence" value="ECO:0007669"/>
    <property type="project" value="UniProtKB-SubCell"/>
</dbReference>
<reference evidence="13" key="2">
    <citation type="submission" date="2025-09" db="UniProtKB">
        <authorList>
            <consortium name="Ensembl"/>
        </authorList>
    </citation>
    <scope>IDENTIFICATION</scope>
</reference>
<evidence type="ECO:0000256" key="4">
    <source>
        <dbReference type="ARBA" id="ARBA00022553"/>
    </source>
</evidence>
<feature type="domain" description="Rab-GAP TBC" evidence="12">
    <location>
        <begin position="99"/>
        <end position="291"/>
    </location>
</feature>
<dbReference type="Gene3D" id="1.10.8.270">
    <property type="entry name" value="putative rabgap domain of human tbc1 domain family member 14 like domains"/>
    <property type="match status" value="1"/>
</dbReference>
<name>S4RYR2_PETMA</name>
<dbReference type="PROSITE" id="PS50086">
    <property type="entry name" value="TBC_RABGAP"/>
    <property type="match status" value="1"/>
</dbReference>
<dbReference type="Gene3D" id="1.10.10.750">
    <property type="entry name" value="Ypt/Rab-GAP domain of gyp1p, domain 1"/>
    <property type="match status" value="1"/>
</dbReference>
<evidence type="ECO:0000256" key="10">
    <source>
        <dbReference type="ARBA" id="ARBA00070172"/>
    </source>
</evidence>
<dbReference type="Gene3D" id="1.10.472.80">
    <property type="entry name" value="Ypt/Rab-GAP domain of gyp1p, domain 3"/>
    <property type="match status" value="1"/>
</dbReference>
<dbReference type="Ensembl" id="ENSPMAT00000010399.1">
    <property type="protein sequence ID" value="ENSPMAP00000010353.1"/>
    <property type="gene ID" value="ENSPMAG00000009412.1"/>
</dbReference>
<sequence length="389" mass="45900">TEKDAALRLSQERAEIIEKYDRGRDEGAQIDPWEDSDFRLYKVTDRFGFLHEEELPIPDAEEGKIKATEVERVAKWLKMVKSWDKYKNTEKMARRVYKGLPLQLRGEIWSLLLELSSLKEEFSGLYEQMKQRARLASPDVRQIDLDVNRTFRNHIMFRNRYGVKQQALFHVLAAYSMYNTEVGYCQGMSQIAALLLMYLNEEDAFWALVRLLSDNKHAMHGFFVPGFPKLMRFQEHHDLIMKRLLPKMKKHLDSQEIFTNLYTTKWFFQCFLDRTPFTLTLRLWDIYMLDGERLLIAMAYTTLKLHKKRLMKMEMEGLVGFLQSLAEDFLYEDHFVIDQLHNNMAELRRNKLLQPPPGKQDEFPQRPFGQMPPDSLTILEANGAANGQN</sequence>
<dbReference type="InterPro" id="IPR000195">
    <property type="entry name" value="Rab-GAP-TBC_dom"/>
</dbReference>
<evidence type="ECO:0000256" key="1">
    <source>
        <dbReference type="ARBA" id="ARBA00004541"/>
    </source>
</evidence>
<dbReference type="Pfam" id="PF00566">
    <property type="entry name" value="RabGAP-TBC"/>
    <property type="match status" value="1"/>
</dbReference>
<accession>S4RYR2</accession>
<dbReference type="InterPro" id="IPR050302">
    <property type="entry name" value="Rab_GAP_TBC_domain"/>
</dbReference>
<dbReference type="InterPro" id="IPR035969">
    <property type="entry name" value="Rab-GAP_TBC_sf"/>
</dbReference>
<dbReference type="SMART" id="SM00164">
    <property type="entry name" value="TBC"/>
    <property type="match status" value="1"/>
</dbReference>
<keyword evidence="4" id="KW-0597">Phosphoprotein</keyword>
<evidence type="ECO:0000256" key="11">
    <source>
        <dbReference type="SAM" id="MobiDB-lite"/>
    </source>
</evidence>
<evidence type="ECO:0000256" key="5">
    <source>
        <dbReference type="ARBA" id="ARBA00022990"/>
    </source>
</evidence>
<keyword evidence="6" id="KW-0333">Golgi apparatus</keyword>
<dbReference type="STRING" id="7757.ENSPMAP00000010353"/>
<evidence type="ECO:0000313" key="13">
    <source>
        <dbReference type="Ensembl" id="ENSPMAP00000010353.1"/>
    </source>
</evidence>
<dbReference type="AlphaFoldDB" id="S4RYR2"/>
<evidence type="ECO:0000256" key="2">
    <source>
        <dbReference type="ARBA" id="ARBA00004555"/>
    </source>
</evidence>
<dbReference type="PANTHER" id="PTHR47219">
    <property type="entry name" value="RAB GTPASE-ACTIVATING PROTEIN 1-LIKE"/>
    <property type="match status" value="1"/>
</dbReference>